<sequence>GGEAVEEECSRQRKCMSSPDSVKRKHQDDGLFTATRKQDLEIMQQKQKKANEEEPK</sequence>
<accession>A0A671DNI4</accession>
<evidence type="ECO:0000313" key="3">
    <source>
        <dbReference type="Proteomes" id="UP000472240"/>
    </source>
</evidence>
<dbReference type="InParanoid" id="A0A671DNI4"/>
<feature type="region of interest" description="Disordered" evidence="1">
    <location>
        <begin position="1"/>
        <end position="37"/>
    </location>
</feature>
<reference evidence="2 3" key="2">
    <citation type="journal article" date="2018" name="Annu Rev Anim Biosci">
        <title>Bat Biology, Genomes, and the Bat1K Project: To Generate Chromosome-Level Genomes for All Living Bat Species.</title>
        <authorList>
            <person name="Teeling E.C."/>
            <person name="Vernes S.C."/>
            <person name="Davalos L.M."/>
            <person name="Ray D.A."/>
            <person name="Gilbert M.T.P."/>
            <person name="Myers E."/>
        </authorList>
    </citation>
    <scope>NUCLEOTIDE SEQUENCE</scope>
</reference>
<proteinExistence type="predicted"/>
<name>A0A671DNI4_RHIFE</name>
<evidence type="ECO:0000256" key="1">
    <source>
        <dbReference type="SAM" id="MobiDB-lite"/>
    </source>
</evidence>
<evidence type="ECO:0008006" key="4">
    <source>
        <dbReference type="Google" id="ProtNLM"/>
    </source>
</evidence>
<dbReference type="Proteomes" id="UP000472240">
    <property type="component" value="Chromosome 1"/>
</dbReference>
<reference evidence="2 3" key="1">
    <citation type="journal article" date="2015" name="Annu Rev Anim Biosci">
        <title>The Genome 10K Project: a way forward.</title>
        <authorList>
            <person name="Koepfli K.P."/>
            <person name="Paten B."/>
            <person name="O'Brien S.J."/>
            <person name="Koepfli K.P."/>
            <person name="Paten B."/>
            <person name="Antunes A."/>
            <person name="Belov K."/>
            <person name="Bustamante C."/>
            <person name="Castoe T.A."/>
            <person name="Clawson H."/>
            <person name="Crawford A.J."/>
            <person name="Diekhans M."/>
            <person name="Distel D."/>
            <person name="Durbin R."/>
            <person name="Earl D."/>
            <person name="Fujita M.K."/>
            <person name="Gamble T."/>
            <person name="Georges A."/>
            <person name="Gemmell N."/>
            <person name="Gilbert M.T."/>
            <person name="Graves J.M."/>
            <person name="Green R.E."/>
            <person name="Hickey G."/>
            <person name="Jarvis E.D."/>
            <person name="Johnson W."/>
            <person name="Komissarov A."/>
            <person name="Korf I."/>
            <person name="Kuhn R."/>
            <person name="Larkin D.M."/>
            <person name="Lewin H."/>
            <person name="Lopez J.V."/>
            <person name="Ma J."/>
            <person name="Marques-Bonet T."/>
            <person name="Miller W."/>
            <person name="Murphy R."/>
            <person name="Pevzner P."/>
            <person name="Shapiro B."/>
            <person name="Steiner C."/>
            <person name="Tamazian G."/>
            <person name="Venkatesh B."/>
            <person name="Wang J."/>
            <person name="Wayne R."/>
            <person name="Wiley E."/>
            <person name="Yang H."/>
            <person name="Zhang G."/>
            <person name="Haussler D."/>
            <person name="Ryder O."/>
            <person name="O'Brien S.J."/>
        </authorList>
    </citation>
    <scope>NUCLEOTIDE SEQUENCE</scope>
</reference>
<protein>
    <recommendedName>
        <fullName evidence="4">Small EDRK-rich factor-like N-terminal domain-containing protein</fullName>
    </recommendedName>
</protein>
<dbReference type="Ensembl" id="ENSRFET00010002987.1">
    <property type="protein sequence ID" value="ENSRFEP00010002712.1"/>
    <property type="gene ID" value="ENSRFEG00010001946.1"/>
</dbReference>
<keyword evidence="3" id="KW-1185">Reference proteome</keyword>
<reference evidence="2" key="4">
    <citation type="submission" date="2025-08" db="UniProtKB">
        <authorList>
            <consortium name="Ensembl"/>
        </authorList>
    </citation>
    <scope>IDENTIFICATION</scope>
</reference>
<reference evidence="2" key="5">
    <citation type="submission" date="2025-09" db="UniProtKB">
        <authorList>
            <consortium name="Ensembl"/>
        </authorList>
    </citation>
    <scope>IDENTIFICATION</scope>
</reference>
<dbReference type="AlphaFoldDB" id="A0A671DNI4"/>
<organism evidence="2 3">
    <name type="scientific">Rhinolophus ferrumequinum</name>
    <name type="common">Greater horseshoe bat</name>
    <dbReference type="NCBI Taxonomy" id="59479"/>
    <lineage>
        <taxon>Eukaryota</taxon>
        <taxon>Metazoa</taxon>
        <taxon>Chordata</taxon>
        <taxon>Craniata</taxon>
        <taxon>Vertebrata</taxon>
        <taxon>Euteleostomi</taxon>
        <taxon>Mammalia</taxon>
        <taxon>Eutheria</taxon>
        <taxon>Laurasiatheria</taxon>
        <taxon>Chiroptera</taxon>
        <taxon>Yinpterochiroptera</taxon>
        <taxon>Rhinolophoidea</taxon>
        <taxon>Rhinolophidae</taxon>
        <taxon>Rhinolophinae</taxon>
        <taxon>Rhinolophus</taxon>
    </lineage>
</organism>
<evidence type="ECO:0000313" key="2">
    <source>
        <dbReference type="Ensembl" id="ENSRFEP00010002712.1"/>
    </source>
</evidence>
<reference evidence="3" key="3">
    <citation type="submission" date="2018-12" db="EMBL/GenBank/DDBJ databases">
        <title>G10K-VGP greater horseshoe bat female genome, primary haplotype.</title>
        <authorList>
            <person name="Teeling E."/>
            <person name="Myers G."/>
            <person name="Vernes S."/>
            <person name="Pippel M."/>
            <person name="Winkler S."/>
            <person name="Fedrigo O."/>
            <person name="Rhie A."/>
            <person name="Koren S."/>
            <person name="Phillippy A."/>
            <person name="Lewin H."/>
            <person name="Damas J."/>
            <person name="Howe K."/>
            <person name="Mountcastle J."/>
            <person name="Jarvis E.D."/>
        </authorList>
    </citation>
    <scope>NUCLEOTIDE SEQUENCE [LARGE SCALE GENOMIC DNA]</scope>
</reference>